<dbReference type="InterPro" id="IPR006427">
    <property type="entry name" value="Portal_HK97"/>
</dbReference>
<proteinExistence type="predicted"/>
<dbReference type="Pfam" id="PF04860">
    <property type="entry name" value="Phage_portal"/>
    <property type="match status" value="1"/>
</dbReference>
<evidence type="ECO:0000313" key="2">
    <source>
        <dbReference type="EMBL" id="MER2493374.1"/>
    </source>
</evidence>
<reference evidence="2 3" key="1">
    <citation type="submission" date="2024-06" db="EMBL/GenBank/DDBJ databases">
        <authorList>
            <person name="Chen R.Y."/>
        </authorList>
    </citation>
    <scope>NUCLEOTIDE SEQUENCE [LARGE SCALE GENOMIC DNA]</scope>
    <source>
        <strain evidence="2 3">D2</strain>
    </source>
</reference>
<name>A0ABV1RKD7_9ALTE</name>
<organism evidence="2 3">
    <name type="scientific">Catenovulum sediminis</name>
    <dbReference type="NCBI Taxonomy" id="1740262"/>
    <lineage>
        <taxon>Bacteria</taxon>
        <taxon>Pseudomonadati</taxon>
        <taxon>Pseudomonadota</taxon>
        <taxon>Gammaproteobacteria</taxon>
        <taxon>Alteromonadales</taxon>
        <taxon>Alteromonadaceae</taxon>
        <taxon>Catenovulum</taxon>
    </lineage>
</organism>
<dbReference type="NCBIfam" id="TIGR01537">
    <property type="entry name" value="portal_HK97"/>
    <property type="match status" value="1"/>
</dbReference>
<sequence length="409" mass="46130">MIFSQLHQQSRPEQREMSINSEEFYDYVTAGSAHVSVNSAMALSAVYACVYVLSSSLAQLPLHVLRKTDNKIEKGADHAAFEILSNSPNFWQTSYDWRESTQSQVLGWGNGYTEILRNRRGEITGLEMHQSALTTLEKRSSNRYLYATQDEDGKALAISPEDMIHIKALGSKGKLGESPIRQHAKTLGLGLSALDYGNKFFASGGQPTGIASAKSVANSDAWERLKTVWKQIKTAMKEPDSGAILLPADIDYKQLVVPPEEAQFLETRKFNRSEIAGIYNVPAHMINDLEKATFSNISEQAIQFVRHSIMPWVVKWEQELNRKLFTSFERKAGYYVKFNLAGLLRGTPKERAEFYHFGITDGWMNRNEARIFEDMNPVNGLDEFLISVNQSQKNETNPTTNQNQGENND</sequence>
<protein>
    <submittedName>
        <fullName evidence="2">Phage portal protein</fullName>
    </submittedName>
</protein>
<evidence type="ECO:0000256" key="1">
    <source>
        <dbReference type="SAM" id="MobiDB-lite"/>
    </source>
</evidence>
<accession>A0ABV1RKD7</accession>
<dbReference type="Proteomes" id="UP001467690">
    <property type="component" value="Unassembled WGS sequence"/>
</dbReference>
<dbReference type="EMBL" id="JBELOE010000265">
    <property type="protein sequence ID" value="MER2493374.1"/>
    <property type="molecule type" value="Genomic_DNA"/>
</dbReference>
<dbReference type="RefSeq" id="WP_350402572.1">
    <property type="nucleotide sequence ID" value="NZ_JBELOE010000265.1"/>
</dbReference>
<keyword evidence="3" id="KW-1185">Reference proteome</keyword>
<comment type="caution">
    <text evidence="2">The sequence shown here is derived from an EMBL/GenBank/DDBJ whole genome shotgun (WGS) entry which is preliminary data.</text>
</comment>
<evidence type="ECO:0000313" key="3">
    <source>
        <dbReference type="Proteomes" id="UP001467690"/>
    </source>
</evidence>
<gene>
    <name evidence="2" type="ORF">ABS311_15970</name>
</gene>
<dbReference type="InterPro" id="IPR006944">
    <property type="entry name" value="Phage/GTA_portal"/>
</dbReference>
<feature type="region of interest" description="Disordered" evidence="1">
    <location>
        <begin position="390"/>
        <end position="409"/>
    </location>
</feature>